<name>A0ABS3CGM3_9BACT</name>
<organism evidence="1 2">
    <name type="scientific">Algoriphagus pacificus</name>
    <dbReference type="NCBI Taxonomy" id="2811234"/>
    <lineage>
        <taxon>Bacteria</taxon>
        <taxon>Pseudomonadati</taxon>
        <taxon>Bacteroidota</taxon>
        <taxon>Cytophagia</taxon>
        <taxon>Cytophagales</taxon>
        <taxon>Cyclobacteriaceae</taxon>
        <taxon>Algoriphagus</taxon>
    </lineage>
</organism>
<dbReference type="EMBL" id="JAFKCU010000002">
    <property type="protein sequence ID" value="MBN7816238.1"/>
    <property type="molecule type" value="Genomic_DNA"/>
</dbReference>
<gene>
    <name evidence="1" type="ORF">J0A69_12390</name>
</gene>
<dbReference type="InterPro" id="IPR036761">
    <property type="entry name" value="TTHA0802/YceI-like_sf"/>
</dbReference>
<proteinExistence type="predicted"/>
<protein>
    <recommendedName>
        <fullName evidence="3">YceI-like domain-containing protein</fullName>
    </recommendedName>
</protein>
<dbReference type="SUPFAM" id="SSF101874">
    <property type="entry name" value="YceI-like"/>
    <property type="match status" value="1"/>
</dbReference>
<evidence type="ECO:0000313" key="1">
    <source>
        <dbReference type="EMBL" id="MBN7816238.1"/>
    </source>
</evidence>
<evidence type="ECO:0000313" key="2">
    <source>
        <dbReference type="Proteomes" id="UP000664480"/>
    </source>
</evidence>
<dbReference type="Gene3D" id="2.40.128.110">
    <property type="entry name" value="Lipid/polyisoprenoid-binding, YceI-like"/>
    <property type="match status" value="1"/>
</dbReference>
<sequence length="83" mass="8810">MSEFISVTGNSVKVKGKLIVAGTEKSILLEAAYAVNGDSVQFRGAHEIAFTDFKIDPPTAVFGTIKTGDILTLGFETSFSPIN</sequence>
<comment type="caution">
    <text evidence="1">The sequence shown here is derived from an EMBL/GenBank/DDBJ whole genome shotgun (WGS) entry which is preliminary data.</text>
</comment>
<evidence type="ECO:0008006" key="3">
    <source>
        <dbReference type="Google" id="ProtNLM"/>
    </source>
</evidence>
<accession>A0ABS3CGM3</accession>
<dbReference type="Proteomes" id="UP000664480">
    <property type="component" value="Unassembled WGS sequence"/>
</dbReference>
<reference evidence="1 2" key="1">
    <citation type="submission" date="2021-03" db="EMBL/GenBank/DDBJ databases">
        <title>novel species isolated from a fishpond in China.</title>
        <authorList>
            <person name="Lu H."/>
            <person name="Cai Z."/>
        </authorList>
    </citation>
    <scope>NUCLEOTIDE SEQUENCE [LARGE SCALE GENOMIC DNA]</scope>
    <source>
        <strain evidence="1 2">YJ13C</strain>
    </source>
</reference>
<keyword evidence="2" id="KW-1185">Reference proteome</keyword>